<protein>
    <submittedName>
        <fullName evidence="1">Uncharacterized protein</fullName>
    </submittedName>
</protein>
<reference evidence="1 2" key="1">
    <citation type="submission" date="2024-04" db="EMBL/GenBank/DDBJ databases">
        <title>Tritrichomonas musculus Genome.</title>
        <authorList>
            <person name="Alves-Ferreira E."/>
            <person name="Grigg M."/>
            <person name="Lorenzi H."/>
            <person name="Galac M."/>
        </authorList>
    </citation>
    <scope>NUCLEOTIDE SEQUENCE [LARGE SCALE GENOMIC DNA]</scope>
    <source>
        <strain evidence="1 2">EAF2021</strain>
    </source>
</reference>
<comment type="caution">
    <text evidence="1">The sequence shown here is derived from an EMBL/GenBank/DDBJ whole genome shotgun (WGS) entry which is preliminary data.</text>
</comment>
<evidence type="ECO:0000313" key="1">
    <source>
        <dbReference type="EMBL" id="KAK8853585.1"/>
    </source>
</evidence>
<dbReference type="Proteomes" id="UP001470230">
    <property type="component" value="Unassembled WGS sequence"/>
</dbReference>
<accession>A0ABR2HVB7</accession>
<organism evidence="1 2">
    <name type="scientific">Tritrichomonas musculus</name>
    <dbReference type="NCBI Taxonomy" id="1915356"/>
    <lineage>
        <taxon>Eukaryota</taxon>
        <taxon>Metamonada</taxon>
        <taxon>Parabasalia</taxon>
        <taxon>Tritrichomonadida</taxon>
        <taxon>Tritrichomonadidae</taxon>
        <taxon>Tritrichomonas</taxon>
    </lineage>
</organism>
<gene>
    <name evidence="1" type="ORF">M9Y10_017146</name>
</gene>
<dbReference type="EMBL" id="JAPFFF010000022">
    <property type="protein sequence ID" value="KAK8853585.1"/>
    <property type="molecule type" value="Genomic_DNA"/>
</dbReference>
<proteinExistence type="predicted"/>
<keyword evidence="2" id="KW-1185">Reference proteome</keyword>
<evidence type="ECO:0000313" key="2">
    <source>
        <dbReference type="Proteomes" id="UP001470230"/>
    </source>
</evidence>
<name>A0ABR2HVB7_9EUKA</name>
<sequence length="425" mass="50120">MAFDKYSKHIPNLINGLISIDQFIQIVKELISVIPILDCLHSEKSGRDRILDHDIKLGENVNIINKQNILDHLDLPIEILYDTSDIGRMNDNYPLYLFTMQNTEILFDKKQKASGLYFIVYSLILEVFRNPFIHIISRSQISKLVLFLLILLYNDTNNLPNDTSLKKSKKKKYVWFNEPIGIISLINTMISICINFETNQTYYCLGLERESSHPDEQFFGRYRDKIIGYNTLKNAFSYAFRASLALDFEHDLHVRFMIPKRDNFGGTHLNFSDVNNKIYDINSIFKDDFQFNAENFANDLYKTCTGKKENFDEASLMILKQLFNFFHEFRSSSNKTTSKTKGIAIVPRIINASIYNYRKSSFFEEYDMSMTKEEKNAIRLLYKKLGVEERYQEFSDFDYSDNDISYEEEENLEKRRRIHLKANRH</sequence>